<keyword evidence="3" id="KW-0238">DNA-binding</keyword>
<dbReference type="Pfam" id="PF13377">
    <property type="entry name" value="Peripla_BP_3"/>
    <property type="match status" value="1"/>
</dbReference>
<dbReference type="InterPro" id="IPR000843">
    <property type="entry name" value="HTH_LacI"/>
</dbReference>
<dbReference type="Pfam" id="PF00356">
    <property type="entry name" value="LacI"/>
    <property type="match status" value="1"/>
</dbReference>
<dbReference type="GO" id="GO:0000976">
    <property type="term" value="F:transcription cis-regulatory region binding"/>
    <property type="evidence" value="ECO:0007669"/>
    <property type="project" value="TreeGrafter"/>
</dbReference>
<dbReference type="CDD" id="cd06267">
    <property type="entry name" value="PBP1_LacI_sugar_binding-like"/>
    <property type="match status" value="1"/>
</dbReference>
<dbReference type="CDD" id="cd01392">
    <property type="entry name" value="HTH_LacI"/>
    <property type="match status" value="1"/>
</dbReference>
<dbReference type="PANTHER" id="PTHR30146:SF148">
    <property type="entry name" value="HTH-TYPE TRANSCRIPTIONAL REPRESSOR PURR-RELATED"/>
    <property type="match status" value="1"/>
</dbReference>
<dbReference type="RefSeq" id="WP_102598802.1">
    <property type="nucleotide sequence ID" value="NZ_JBQDJG010000014.1"/>
</dbReference>
<evidence type="ECO:0000256" key="4">
    <source>
        <dbReference type="ARBA" id="ARBA00023163"/>
    </source>
</evidence>
<evidence type="ECO:0000259" key="5">
    <source>
        <dbReference type="PROSITE" id="PS50932"/>
    </source>
</evidence>
<keyword evidence="4" id="KW-0804">Transcription</keyword>
<dbReference type="Proteomes" id="UP000235739">
    <property type="component" value="Unassembled WGS sequence"/>
</dbReference>
<reference evidence="6 7" key="1">
    <citation type="journal article" date="2017" name="Elife">
        <title>Extensive horizontal gene transfer in cheese-associated bacteria.</title>
        <authorList>
            <person name="Bonham K.S."/>
            <person name="Wolfe B.E."/>
            <person name="Dutton R.J."/>
        </authorList>
    </citation>
    <scope>NUCLEOTIDE SEQUENCE [LARGE SCALE GENOMIC DNA]</scope>
    <source>
        <strain evidence="6 7">JB182</strain>
    </source>
</reference>
<dbReference type="PANTHER" id="PTHR30146">
    <property type="entry name" value="LACI-RELATED TRANSCRIPTIONAL REPRESSOR"/>
    <property type="match status" value="1"/>
</dbReference>
<proteinExistence type="predicted"/>
<dbReference type="SUPFAM" id="SSF47413">
    <property type="entry name" value="lambda repressor-like DNA-binding domains"/>
    <property type="match status" value="1"/>
</dbReference>
<dbReference type="InterPro" id="IPR028082">
    <property type="entry name" value="Peripla_BP_I"/>
</dbReference>
<dbReference type="Gene3D" id="3.40.50.2300">
    <property type="match status" value="2"/>
</dbReference>
<dbReference type="AlphaFoldDB" id="A0A2N7S0S6"/>
<evidence type="ECO:0000256" key="1">
    <source>
        <dbReference type="ARBA" id="ARBA00022491"/>
    </source>
</evidence>
<dbReference type="GO" id="GO:0003700">
    <property type="term" value="F:DNA-binding transcription factor activity"/>
    <property type="evidence" value="ECO:0007669"/>
    <property type="project" value="TreeGrafter"/>
</dbReference>
<feature type="domain" description="HTH lacI-type" evidence="5">
    <location>
        <begin position="11"/>
        <end position="65"/>
    </location>
</feature>
<keyword evidence="2" id="KW-0805">Transcription regulation</keyword>
<protein>
    <submittedName>
        <fullName evidence="6">LacI family transcriptional regulator</fullName>
    </submittedName>
</protein>
<sequence length="331" mass="35237">MVAELAAGRRPTIIDVAKRAGVSKSLASRALRGDAGVSTSSRDMVLDAAQELGYRPNSAARSLVRGISGLVGVVLNQLDNQHHTGIVQGVQERAKELNARVIIGNGAQNPEELQRQIDTMIELRVDGLVIVSSWVPRQVLERAGSEVPTVVLTHLADPPAEVDTIASDDVYGAQLAVEHLVQAGHQRIAYLSRSASATSQARIDGVVLALEAAGLPCTLLQVDAGDDINLQELRASGVNAVLCNNDLTAAEVIRLAHEQQVQVPGQLAVIGYDNTALARLLYPSLTSIDQPQVNMGRRAVDAIAERTAGRTEALRELYTPQLVVRSSTAQP</sequence>
<dbReference type="PROSITE" id="PS50932">
    <property type="entry name" value="HTH_LACI_2"/>
    <property type="match status" value="1"/>
</dbReference>
<comment type="caution">
    <text evidence="6">The sequence shown here is derived from an EMBL/GenBank/DDBJ whole genome shotgun (WGS) entry which is preliminary data.</text>
</comment>
<dbReference type="SUPFAM" id="SSF53822">
    <property type="entry name" value="Periplasmic binding protein-like I"/>
    <property type="match status" value="1"/>
</dbReference>
<gene>
    <name evidence="6" type="ORF">CIK84_13940</name>
</gene>
<keyword evidence="1" id="KW-0678">Repressor</keyword>
<dbReference type="InterPro" id="IPR046335">
    <property type="entry name" value="LacI/GalR-like_sensor"/>
</dbReference>
<evidence type="ECO:0000313" key="6">
    <source>
        <dbReference type="EMBL" id="PMQ19738.1"/>
    </source>
</evidence>
<name>A0A2N7S0S6_9MICC</name>
<evidence type="ECO:0000313" key="7">
    <source>
        <dbReference type="Proteomes" id="UP000235739"/>
    </source>
</evidence>
<dbReference type="EMBL" id="PNQX01000002">
    <property type="protein sequence ID" value="PMQ19738.1"/>
    <property type="molecule type" value="Genomic_DNA"/>
</dbReference>
<dbReference type="InterPro" id="IPR010982">
    <property type="entry name" value="Lambda_DNA-bd_dom_sf"/>
</dbReference>
<organism evidence="6 7">
    <name type="scientific">Glutamicibacter arilaitensis</name>
    <dbReference type="NCBI Taxonomy" id="256701"/>
    <lineage>
        <taxon>Bacteria</taxon>
        <taxon>Bacillati</taxon>
        <taxon>Actinomycetota</taxon>
        <taxon>Actinomycetes</taxon>
        <taxon>Micrococcales</taxon>
        <taxon>Micrococcaceae</taxon>
        <taxon>Glutamicibacter</taxon>
    </lineage>
</organism>
<dbReference type="Gene3D" id="1.10.260.40">
    <property type="entry name" value="lambda repressor-like DNA-binding domains"/>
    <property type="match status" value="1"/>
</dbReference>
<dbReference type="SMART" id="SM00354">
    <property type="entry name" value="HTH_LACI"/>
    <property type="match status" value="1"/>
</dbReference>
<evidence type="ECO:0000256" key="2">
    <source>
        <dbReference type="ARBA" id="ARBA00023015"/>
    </source>
</evidence>
<accession>A0A2N7S0S6</accession>
<evidence type="ECO:0000256" key="3">
    <source>
        <dbReference type="ARBA" id="ARBA00023125"/>
    </source>
</evidence>